<dbReference type="RefSeq" id="WP_378484559.1">
    <property type="nucleotide sequence ID" value="NZ_JBHUFB010000009.1"/>
</dbReference>
<reference evidence="10" key="1">
    <citation type="journal article" date="2019" name="Int. J. Syst. Evol. Microbiol.">
        <title>The Global Catalogue of Microorganisms (GCM) 10K type strain sequencing project: providing services to taxonomists for standard genome sequencing and annotation.</title>
        <authorList>
            <consortium name="The Broad Institute Genomics Platform"/>
            <consortium name="The Broad Institute Genome Sequencing Center for Infectious Disease"/>
            <person name="Wu L."/>
            <person name="Ma J."/>
        </authorList>
    </citation>
    <scope>NUCLEOTIDE SEQUENCE [LARGE SCALE GENOMIC DNA]</scope>
    <source>
        <strain evidence="10">DT72</strain>
    </source>
</reference>
<organism evidence="9 10">
    <name type="scientific">Rhodococcus gannanensis</name>
    <dbReference type="NCBI Taxonomy" id="1960308"/>
    <lineage>
        <taxon>Bacteria</taxon>
        <taxon>Bacillati</taxon>
        <taxon>Actinomycetota</taxon>
        <taxon>Actinomycetes</taxon>
        <taxon>Mycobacteriales</taxon>
        <taxon>Nocardiaceae</taxon>
        <taxon>Rhodococcus</taxon>
    </lineage>
</organism>
<feature type="domain" description="VTT" evidence="8">
    <location>
        <begin position="50"/>
        <end position="177"/>
    </location>
</feature>
<evidence type="ECO:0000313" key="10">
    <source>
        <dbReference type="Proteomes" id="UP001597286"/>
    </source>
</evidence>
<comment type="similarity">
    <text evidence="2">Belongs to the DedA family.</text>
</comment>
<dbReference type="PANTHER" id="PTHR42709:SF6">
    <property type="entry name" value="UNDECAPRENYL PHOSPHATE TRANSPORTER A"/>
    <property type="match status" value="1"/>
</dbReference>
<evidence type="ECO:0000313" key="9">
    <source>
        <dbReference type="EMBL" id="MFD1812034.1"/>
    </source>
</evidence>
<evidence type="ECO:0000256" key="2">
    <source>
        <dbReference type="ARBA" id="ARBA00010792"/>
    </source>
</evidence>
<evidence type="ECO:0000256" key="5">
    <source>
        <dbReference type="ARBA" id="ARBA00022989"/>
    </source>
</evidence>
<keyword evidence="10" id="KW-1185">Reference proteome</keyword>
<feature type="transmembrane region" description="Helical" evidence="7">
    <location>
        <begin position="154"/>
        <end position="180"/>
    </location>
</feature>
<name>A0ABW4P0Z5_9NOCA</name>
<evidence type="ECO:0000259" key="8">
    <source>
        <dbReference type="Pfam" id="PF09335"/>
    </source>
</evidence>
<dbReference type="EMBL" id="JBHUFB010000009">
    <property type="protein sequence ID" value="MFD1812034.1"/>
    <property type="molecule type" value="Genomic_DNA"/>
</dbReference>
<keyword evidence="3" id="KW-1003">Cell membrane</keyword>
<dbReference type="Pfam" id="PF09335">
    <property type="entry name" value="VTT_dom"/>
    <property type="match status" value="1"/>
</dbReference>
<comment type="subcellular location">
    <subcellularLocation>
        <location evidence="1">Cell membrane</location>
        <topology evidence="1">Multi-pass membrane protein</topology>
    </subcellularLocation>
</comment>
<accession>A0ABW4P0Z5</accession>
<proteinExistence type="inferred from homology"/>
<protein>
    <submittedName>
        <fullName evidence="9">DedA family protein</fullName>
    </submittedName>
</protein>
<dbReference type="Proteomes" id="UP001597286">
    <property type="component" value="Unassembled WGS sequence"/>
</dbReference>
<gene>
    <name evidence="9" type="ORF">ACFSJG_07410</name>
</gene>
<evidence type="ECO:0000256" key="1">
    <source>
        <dbReference type="ARBA" id="ARBA00004651"/>
    </source>
</evidence>
<feature type="transmembrane region" description="Helical" evidence="7">
    <location>
        <begin position="192"/>
        <end position="210"/>
    </location>
</feature>
<dbReference type="PANTHER" id="PTHR42709">
    <property type="entry name" value="ALKALINE PHOSPHATASE LIKE PROTEIN"/>
    <property type="match status" value="1"/>
</dbReference>
<dbReference type="InterPro" id="IPR051311">
    <property type="entry name" value="DedA_domain"/>
</dbReference>
<keyword evidence="6 7" id="KW-0472">Membrane</keyword>
<feature type="transmembrane region" description="Helical" evidence="7">
    <location>
        <begin position="73"/>
        <end position="92"/>
    </location>
</feature>
<evidence type="ECO:0000256" key="7">
    <source>
        <dbReference type="SAM" id="Phobius"/>
    </source>
</evidence>
<dbReference type="InterPro" id="IPR032816">
    <property type="entry name" value="VTT_dom"/>
</dbReference>
<evidence type="ECO:0000256" key="4">
    <source>
        <dbReference type="ARBA" id="ARBA00022692"/>
    </source>
</evidence>
<comment type="caution">
    <text evidence="9">The sequence shown here is derived from an EMBL/GenBank/DDBJ whole genome shotgun (WGS) entry which is preliminary data.</text>
</comment>
<evidence type="ECO:0000256" key="3">
    <source>
        <dbReference type="ARBA" id="ARBA00022475"/>
    </source>
</evidence>
<keyword evidence="5 7" id="KW-1133">Transmembrane helix</keyword>
<sequence>MAAVTSSLAADTTSGGLFDTVADWAVDLMDAIGGPGAGIAIGIENLFPPIPSEVILPLAGFAAARGSMSLVEAVVWTTLGSLVGALVLYGISRAIGMDRLSRIVDRMPIVSVEDLQKGEQWFQRHGTKAVFLGRMVPLVRSAISVPAGVARMPIWVFVLYTTLGSLIWNSIFILAGYFLGENWSVVENYAGVLQYVVIGVLVGLAGWYTVKKVAAR</sequence>
<evidence type="ECO:0000256" key="6">
    <source>
        <dbReference type="ARBA" id="ARBA00023136"/>
    </source>
</evidence>
<keyword evidence="4 7" id="KW-0812">Transmembrane</keyword>